<reference evidence="1" key="1">
    <citation type="submission" date="2019-10" db="EMBL/GenBank/DDBJ databases">
        <authorList>
            <consortium name="DOE Joint Genome Institute"/>
            <person name="Kuo A."/>
            <person name="Miyauchi S."/>
            <person name="Kiss E."/>
            <person name="Drula E."/>
            <person name="Kohler A."/>
            <person name="Sanchez-Garcia M."/>
            <person name="Andreopoulos B."/>
            <person name="Barry K.W."/>
            <person name="Bonito G."/>
            <person name="Buee M."/>
            <person name="Carver A."/>
            <person name="Chen C."/>
            <person name="Cichocki N."/>
            <person name="Clum A."/>
            <person name="Culley D."/>
            <person name="Crous P.W."/>
            <person name="Fauchery L."/>
            <person name="Girlanda M."/>
            <person name="Hayes R."/>
            <person name="Keri Z."/>
            <person name="Labutti K."/>
            <person name="Lipzen A."/>
            <person name="Lombard V."/>
            <person name="Magnuson J."/>
            <person name="Maillard F."/>
            <person name="Morin E."/>
            <person name="Murat C."/>
            <person name="Nolan M."/>
            <person name="Ohm R."/>
            <person name="Pangilinan J."/>
            <person name="Pereira M."/>
            <person name="Perotto S."/>
            <person name="Peter M."/>
            <person name="Riley R."/>
            <person name="Sitrit Y."/>
            <person name="Stielow B."/>
            <person name="Szollosi G."/>
            <person name="Zifcakova L."/>
            <person name="Stursova M."/>
            <person name="Spatafora J.W."/>
            <person name="Tedersoo L."/>
            <person name="Vaario L.-M."/>
            <person name="Yamada A."/>
            <person name="Yan M."/>
            <person name="Wang P."/>
            <person name="Xu J."/>
            <person name="Bruns T."/>
            <person name="Baldrian P."/>
            <person name="Vilgalys R."/>
            <person name="Henrissat B."/>
            <person name="Grigoriev I.V."/>
            <person name="Hibbett D."/>
            <person name="Nagy L.G."/>
            <person name="Martin F.M."/>
        </authorList>
    </citation>
    <scope>NUCLEOTIDE SEQUENCE</scope>
    <source>
        <strain evidence="1">P2</strain>
    </source>
</reference>
<gene>
    <name evidence="1" type="ORF">BDM02DRAFT_3192908</name>
</gene>
<dbReference type="EMBL" id="MU118398">
    <property type="protein sequence ID" value="KAF9642633.1"/>
    <property type="molecule type" value="Genomic_DNA"/>
</dbReference>
<dbReference type="Proteomes" id="UP000886501">
    <property type="component" value="Unassembled WGS sequence"/>
</dbReference>
<protein>
    <submittedName>
        <fullName evidence="1">Uncharacterized protein</fullName>
    </submittedName>
</protein>
<sequence length="232" mass="25438">MSFPLYLQVSRQLIHKTHCLYSVTLPQFLDVGGASNSESKQSSATPCHSAQLCAQGYLLRRIEFLYSMAIGNIGGVVTKPLPVKPHITDGSLDQYRFQLAWLECYNHGRSITTVDSATKHFGTSQWGAHKNYSVSINLKTPVISRRPALGSFHDVFIIDLSGDPKKTYDTSSDKPPPTSSVMFKLGSGAHMSNIDVYHITIDDASLGITSTTSSSPRPWNQQSFSGSAPPRM</sequence>
<organism evidence="1 2">
    <name type="scientific">Thelephora ganbajun</name>
    <name type="common">Ganba fungus</name>
    <dbReference type="NCBI Taxonomy" id="370292"/>
    <lineage>
        <taxon>Eukaryota</taxon>
        <taxon>Fungi</taxon>
        <taxon>Dikarya</taxon>
        <taxon>Basidiomycota</taxon>
        <taxon>Agaricomycotina</taxon>
        <taxon>Agaricomycetes</taxon>
        <taxon>Thelephorales</taxon>
        <taxon>Thelephoraceae</taxon>
        <taxon>Thelephora</taxon>
    </lineage>
</organism>
<name>A0ACB6YZK4_THEGA</name>
<proteinExistence type="predicted"/>
<reference evidence="1" key="2">
    <citation type="journal article" date="2020" name="Nat. Commun.">
        <title>Large-scale genome sequencing of mycorrhizal fungi provides insights into the early evolution of symbiotic traits.</title>
        <authorList>
            <person name="Miyauchi S."/>
            <person name="Kiss E."/>
            <person name="Kuo A."/>
            <person name="Drula E."/>
            <person name="Kohler A."/>
            <person name="Sanchez-Garcia M."/>
            <person name="Morin E."/>
            <person name="Andreopoulos B."/>
            <person name="Barry K.W."/>
            <person name="Bonito G."/>
            <person name="Buee M."/>
            <person name="Carver A."/>
            <person name="Chen C."/>
            <person name="Cichocki N."/>
            <person name="Clum A."/>
            <person name="Culley D."/>
            <person name="Crous P.W."/>
            <person name="Fauchery L."/>
            <person name="Girlanda M."/>
            <person name="Hayes R.D."/>
            <person name="Keri Z."/>
            <person name="LaButti K."/>
            <person name="Lipzen A."/>
            <person name="Lombard V."/>
            <person name="Magnuson J."/>
            <person name="Maillard F."/>
            <person name="Murat C."/>
            <person name="Nolan M."/>
            <person name="Ohm R.A."/>
            <person name="Pangilinan J."/>
            <person name="Pereira M.F."/>
            <person name="Perotto S."/>
            <person name="Peter M."/>
            <person name="Pfister S."/>
            <person name="Riley R."/>
            <person name="Sitrit Y."/>
            <person name="Stielow J.B."/>
            <person name="Szollosi G."/>
            <person name="Zifcakova L."/>
            <person name="Stursova M."/>
            <person name="Spatafora J.W."/>
            <person name="Tedersoo L."/>
            <person name="Vaario L.M."/>
            <person name="Yamada A."/>
            <person name="Yan M."/>
            <person name="Wang P."/>
            <person name="Xu J."/>
            <person name="Bruns T."/>
            <person name="Baldrian P."/>
            <person name="Vilgalys R."/>
            <person name="Dunand C."/>
            <person name="Henrissat B."/>
            <person name="Grigoriev I.V."/>
            <person name="Hibbett D."/>
            <person name="Nagy L.G."/>
            <person name="Martin F.M."/>
        </authorList>
    </citation>
    <scope>NUCLEOTIDE SEQUENCE</scope>
    <source>
        <strain evidence="1">P2</strain>
    </source>
</reference>
<comment type="caution">
    <text evidence="1">The sequence shown here is derived from an EMBL/GenBank/DDBJ whole genome shotgun (WGS) entry which is preliminary data.</text>
</comment>
<keyword evidence="2" id="KW-1185">Reference proteome</keyword>
<accession>A0ACB6YZK4</accession>
<evidence type="ECO:0000313" key="2">
    <source>
        <dbReference type="Proteomes" id="UP000886501"/>
    </source>
</evidence>
<evidence type="ECO:0000313" key="1">
    <source>
        <dbReference type="EMBL" id="KAF9642633.1"/>
    </source>
</evidence>